<protein>
    <submittedName>
        <fullName evidence="1">Uncharacterized protein</fullName>
    </submittedName>
</protein>
<accession>A0A9D2NS55</accession>
<reference evidence="1" key="2">
    <citation type="submission" date="2021-04" db="EMBL/GenBank/DDBJ databases">
        <authorList>
            <person name="Gilroy R."/>
        </authorList>
    </citation>
    <scope>NUCLEOTIDE SEQUENCE</scope>
    <source>
        <strain evidence="1">CHK187-11901</strain>
    </source>
</reference>
<dbReference type="EMBL" id="DWWM01000029">
    <property type="protein sequence ID" value="HJC36473.1"/>
    <property type="molecule type" value="Genomic_DNA"/>
</dbReference>
<reference evidence="1" key="1">
    <citation type="journal article" date="2021" name="PeerJ">
        <title>Extensive microbial diversity within the chicken gut microbiome revealed by metagenomics and culture.</title>
        <authorList>
            <person name="Gilroy R."/>
            <person name="Ravi A."/>
            <person name="Getino M."/>
            <person name="Pursley I."/>
            <person name="Horton D.L."/>
            <person name="Alikhan N.F."/>
            <person name="Baker D."/>
            <person name="Gharbi K."/>
            <person name="Hall N."/>
            <person name="Watson M."/>
            <person name="Adriaenssens E.M."/>
            <person name="Foster-Nyarko E."/>
            <person name="Jarju S."/>
            <person name="Secka A."/>
            <person name="Antonio M."/>
            <person name="Oren A."/>
            <person name="Chaudhuri R.R."/>
            <person name="La Ragione R."/>
            <person name="Hildebrand F."/>
            <person name="Pallen M.J."/>
        </authorList>
    </citation>
    <scope>NUCLEOTIDE SEQUENCE</scope>
    <source>
        <strain evidence="1">CHK187-11901</strain>
    </source>
</reference>
<organism evidence="1 2">
    <name type="scientific">Candidatus Merdibacter merdavium</name>
    <dbReference type="NCBI Taxonomy" id="2838692"/>
    <lineage>
        <taxon>Bacteria</taxon>
        <taxon>Bacillati</taxon>
        <taxon>Bacillota</taxon>
        <taxon>Erysipelotrichia</taxon>
        <taxon>Erysipelotrichales</taxon>
        <taxon>Erysipelotrichaceae</taxon>
        <taxon>Merdibacter</taxon>
    </lineage>
</organism>
<name>A0A9D2NS55_9FIRM</name>
<evidence type="ECO:0000313" key="1">
    <source>
        <dbReference type="EMBL" id="HJC36473.1"/>
    </source>
</evidence>
<comment type="caution">
    <text evidence="1">The sequence shown here is derived from an EMBL/GenBank/DDBJ whole genome shotgun (WGS) entry which is preliminary data.</text>
</comment>
<dbReference type="AlphaFoldDB" id="A0A9D2NS55"/>
<gene>
    <name evidence="1" type="ORF">H9702_05015</name>
</gene>
<dbReference type="Proteomes" id="UP000823896">
    <property type="component" value="Unassembled WGS sequence"/>
</dbReference>
<sequence length="58" mass="7204">MEKREALLYYIGMREDRQEEGHLFIHAPLNSVYLQEIMEELMRTHHYRRVVIRNLVYL</sequence>
<evidence type="ECO:0000313" key="2">
    <source>
        <dbReference type="Proteomes" id="UP000823896"/>
    </source>
</evidence>
<proteinExistence type="predicted"/>